<dbReference type="Proteomes" id="UP001264959">
    <property type="component" value="Segment"/>
</dbReference>
<dbReference type="GO" id="GO:0003899">
    <property type="term" value="F:DNA-directed RNA polymerase activity"/>
    <property type="evidence" value="ECO:0007669"/>
    <property type="project" value="InterPro"/>
</dbReference>
<proteinExistence type="predicted"/>
<keyword evidence="2" id="KW-1185">Reference proteome</keyword>
<evidence type="ECO:0000313" key="1">
    <source>
        <dbReference type="EMBL" id="UZE89804.1"/>
    </source>
</evidence>
<dbReference type="GO" id="GO:0006269">
    <property type="term" value="P:DNA replication, synthesis of primer"/>
    <property type="evidence" value="ECO:0007669"/>
    <property type="project" value="InterPro"/>
</dbReference>
<dbReference type="PIRSF" id="PIRSF016433">
    <property type="entry name" value="Viral_DNA_prim"/>
    <property type="match status" value="1"/>
</dbReference>
<organism evidence="1 2">
    <name type="scientific">Parapoynx stagnalis nucleopolyhedrovirus</name>
    <dbReference type="NCBI Taxonomy" id="2993413"/>
    <lineage>
        <taxon>Viruses</taxon>
        <taxon>Viruses incertae sedis</taxon>
        <taxon>Naldaviricetes</taxon>
        <taxon>Lefavirales</taxon>
        <taxon>Baculoviridae</taxon>
        <taxon>Alphabaculovirus</taxon>
        <taxon>Alphabaculovirus pastagnalis</taxon>
    </lineage>
</organism>
<sequence>MSRVMYTTTRVNDMWNAIAYNCDRKFSFCTSTSRWIHPDKYFNNANDLYSFIRMNNVTDVHVKPLADNGGREWIIDADYKNYDDEQDLMLKIKIGATAFLLFYTKANVSRVMFTGNRGFHLWLKFTDKFKLTSSAKVRSHRYKVFDKPVRIDAANIRSGSFVDAVQRAVRIYKNEIPSKFGQDLNKLTLMYWPDVDKNIFCNYNTQIRAPFSYHSKGAKFSSCLTKKLFDTIEQCSTGSGNGGSLERK</sequence>
<dbReference type="InterPro" id="IPR002755">
    <property type="entry name" value="DNA_primase_S"/>
</dbReference>
<dbReference type="Gene3D" id="3.90.920.10">
    <property type="entry name" value="DNA primase, PRIM domain"/>
    <property type="match status" value="1"/>
</dbReference>
<protein>
    <submittedName>
        <fullName evidence="1">LEF-1</fullName>
    </submittedName>
</protein>
<dbReference type="Pfam" id="PF01896">
    <property type="entry name" value="DNA_primase_S"/>
    <property type="match status" value="1"/>
</dbReference>
<accession>A0A9E8BWM3</accession>
<dbReference type="InterPro" id="IPR016658">
    <property type="entry name" value="DNA_primase_LEF1"/>
</dbReference>
<dbReference type="SUPFAM" id="SSF56747">
    <property type="entry name" value="Prim-pol domain"/>
    <property type="match status" value="1"/>
</dbReference>
<name>A0A9E8BWM3_9ABAC</name>
<evidence type="ECO:0000313" key="2">
    <source>
        <dbReference type="Proteomes" id="UP001264959"/>
    </source>
</evidence>
<reference evidence="1" key="1">
    <citation type="journal article" date="2022" name="Viruses">
        <title>The Parapoynx stagnalis Nucleopolyhedrovirus (PastNPV), a Divergent Member of the Alphabaculovirus Group I Clade, Encodes a Homolog of Ran GTPase.</title>
        <authorList>
            <person name="Harrison R.L."/>
            <person name="Rowley D.L."/>
        </authorList>
    </citation>
    <scope>NUCLEOTIDE SEQUENCE</scope>
    <source>
        <strain evidence="1">BCIPV-473</strain>
    </source>
</reference>
<dbReference type="EMBL" id="ON704650">
    <property type="protein sequence ID" value="UZE89804.1"/>
    <property type="molecule type" value="Genomic_DNA"/>
</dbReference>